<accession>A0A368W4B4</accession>
<organism evidence="2 3">
    <name type="scientific">Paenibacillus prosopidis</name>
    <dbReference type="NCBI Taxonomy" id="630520"/>
    <lineage>
        <taxon>Bacteria</taxon>
        <taxon>Bacillati</taxon>
        <taxon>Bacillota</taxon>
        <taxon>Bacilli</taxon>
        <taxon>Bacillales</taxon>
        <taxon>Paenibacillaceae</taxon>
        <taxon>Paenibacillus</taxon>
    </lineage>
</organism>
<feature type="signal peptide" evidence="1">
    <location>
        <begin position="1"/>
        <end position="26"/>
    </location>
</feature>
<comment type="caution">
    <text evidence="2">The sequence shown here is derived from an EMBL/GenBank/DDBJ whole genome shotgun (WGS) entry which is preliminary data.</text>
</comment>
<evidence type="ECO:0000313" key="3">
    <source>
        <dbReference type="Proteomes" id="UP000252415"/>
    </source>
</evidence>
<gene>
    <name evidence="2" type="ORF">DFP97_105323</name>
</gene>
<feature type="chain" id="PRO_5039449916" evidence="1">
    <location>
        <begin position="27"/>
        <end position="160"/>
    </location>
</feature>
<dbReference type="InterPro" id="IPR025372">
    <property type="entry name" value="DUF4362"/>
</dbReference>
<evidence type="ECO:0000313" key="2">
    <source>
        <dbReference type="EMBL" id="RCW49138.1"/>
    </source>
</evidence>
<proteinExistence type="predicted"/>
<dbReference type="EMBL" id="QPJD01000005">
    <property type="protein sequence ID" value="RCW49138.1"/>
    <property type="molecule type" value="Genomic_DNA"/>
</dbReference>
<protein>
    <submittedName>
        <fullName evidence="2">Uncharacterized protein DUF4362</fullName>
    </submittedName>
</protein>
<dbReference type="Pfam" id="PF14275">
    <property type="entry name" value="DUF4362"/>
    <property type="match status" value="1"/>
</dbReference>
<name>A0A368W4B4_9BACL</name>
<sequence length="160" mass="18499">MVQVELIKASTVYLVLLMLLGCGNQASDQHNLDQQQSDQQHEVQFPYDYTINEDKDVIDLHGRVSNYMKLDDFIEGRTNTQRVVRYTIEGDPIYYQVTQRNDRIELRYDTTKDKFGSPNVTVYTCDTLQKDETDTALTYTLTGCDGEPMEINILTISRKL</sequence>
<keyword evidence="3" id="KW-1185">Reference proteome</keyword>
<evidence type="ECO:0000256" key="1">
    <source>
        <dbReference type="SAM" id="SignalP"/>
    </source>
</evidence>
<dbReference type="Proteomes" id="UP000252415">
    <property type="component" value="Unassembled WGS sequence"/>
</dbReference>
<dbReference type="AlphaFoldDB" id="A0A368W4B4"/>
<keyword evidence="1" id="KW-0732">Signal</keyword>
<reference evidence="2 3" key="1">
    <citation type="submission" date="2018-07" db="EMBL/GenBank/DDBJ databases">
        <title>Genomic Encyclopedia of Type Strains, Phase III (KMG-III): the genomes of soil and plant-associated and newly described type strains.</title>
        <authorList>
            <person name="Whitman W."/>
        </authorList>
    </citation>
    <scope>NUCLEOTIDE SEQUENCE [LARGE SCALE GENOMIC DNA]</scope>
    <source>
        <strain evidence="2 3">CECT 7506</strain>
    </source>
</reference>